<dbReference type="Gene3D" id="2.120.10.30">
    <property type="entry name" value="TolB, C-terminal domain"/>
    <property type="match status" value="1"/>
</dbReference>
<feature type="binding site" evidence="3">
    <location>
        <position position="110"/>
    </location>
    <ligand>
        <name>substrate</name>
    </ligand>
</feature>
<gene>
    <name evidence="6" type="ORF">EDD36DRAFT_486527</name>
</gene>
<evidence type="ECO:0000256" key="1">
    <source>
        <dbReference type="ARBA" id="ARBA00008853"/>
    </source>
</evidence>
<protein>
    <submittedName>
        <fullName evidence="6">SMP-30/Gluconolaconase/LRE-like region-domain-containing protein</fullName>
    </submittedName>
</protein>
<reference evidence="6" key="1">
    <citation type="journal article" date="2022" name="bioRxiv">
        <title>Deciphering the potential niche of two novel black yeast fungi from a biological soil crust based on their genomes, phenotypes, and melanin regulation.</title>
        <authorList>
            <consortium name="DOE Joint Genome Institute"/>
            <person name="Carr E.C."/>
            <person name="Barton Q."/>
            <person name="Grambo S."/>
            <person name="Sullivan M."/>
            <person name="Renfro C.M."/>
            <person name="Kuo A."/>
            <person name="Pangilinan J."/>
            <person name="Lipzen A."/>
            <person name="Keymanesh K."/>
            <person name="Savage E."/>
            <person name="Barry K."/>
            <person name="Grigoriev I.V."/>
            <person name="Riekhof W.R."/>
            <person name="Harris S.S."/>
        </authorList>
    </citation>
    <scope>NUCLEOTIDE SEQUENCE</scope>
    <source>
        <strain evidence="6">JF 03-4F</strain>
    </source>
</reference>
<evidence type="ECO:0000313" key="6">
    <source>
        <dbReference type="EMBL" id="KAI1613780.1"/>
    </source>
</evidence>
<dbReference type="AlphaFoldDB" id="A0AAN6IE56"/>
<evidence type="ECO:0000259" key="5">
    <source>
        <dbReference type="Pfam" id="PF08450"/>
    </source>
</evidence>
<dbReference type="InterPro" id="IPR013658">
    <property type="entry name" value="SGL"/>
</dbReference>
<organism evidence="6 7">
    <name type="scientific">Exophiala viscosa</name>
    <dbReference type="NCBI Taxonomy" id="2486360"/>
    <lineage>
        <taxon>Eukaryota</taxon>
        <taxon>Fungi</taxon>
        <taxon>Dikarya</taxon>
        <taxon>Ascomycota</taxon>
        <taxon>Pezizomycotina</taxon>
        <taxon>Eurotiomycetes</taxon>
        <taxon>Chaetothyriomycetidae</taxon>
        <taxon>Chaetothyriales</taxon>
        <taxon>Herpotrichiellaceae</taxon>
        <taxon>Exophiala</taxon>
    </lineage>
</organism>
<dbReference type="EMBL" id="MU404353">
    <property type="protein sequence ID" value="KAI1613780.1"/>
    <property type="molecule type" value="Genomic_DNA"/>
</dbReference>
<keyword evidence="3" id="KW-0862">Zinc</keyword>
<comment type="cofactor">
    <cofactor evidence="3">
        <name>Zn(2+)</name>
        <dbReference type="ChEBI" id="CHEBI:29105"/>
    </cofactor>
    <text evidence="3">Binds 1 divalent metal cation per subunit.</text>
</comment>
<comment type="caution">
    <text evidence="6">The sequence shown here is derived from an EMBL/GenBank/DDBJ whole genome shotgun (WGS) entry which is preliminary data.</text>
</comment>
<proteinExistence type="inferred from homology"/>
<feature type="active site" description="Proton donor/acceptor" evidence="2">
    <location>
        <position position="210"/>
    </location>
</feature>
<name>A0AAN6IE56_9EURO</name>
<dbReference type="Pfam" id="PF08450">
    <property type="entry name" value="SGL"/>
    <property type="match status" value="1"/>
</dbReference>
<dbReference type="PANTHER" id="PTHR10907">
    <property type="entry name" value="REGUCALCIN"/>
    <property type="match status" value="1"/>
</dbReference>
<feature type="binding site" evidence="3">
    <location>
        <position position="19"/>
    </location>
    <ligand>
        <name>a divalent metal cation</name>
        <dbReference type="ChEBI" id="CHEBI:60240"/>
    </ligand>
</feature>
<evidence type="ECO:0000256" key="4">
    <source>
        <dbReference type="SAM" id="MobiDB-lite"/>
    </source>
</evidence>
<accession>A0AAN6IE56</accession>
<dbReference type="Proteomes" id="UP001203852">
    <property type="component" value="Unassembled WGS sequence"/>
</dbReference>
<evidence type="ECO:0000256" key="3">
    <source>
        <dbReference type="PIRSR" id="PIRSR605511-2"/>
    </source>
</evidence>
<keyword evidence="7" id="KW-1185">Reference proteome</keyword>
<evidence type="ECO:0000256" key="2">
    <source>
        <dbReference type="PIRSR" id="PIRSR605511-1"/>
    </source>
</evidence>
<dbReference type="GO" id="GO:0005509">
    <property type="term" value="F:calcium ion binding"/>
    <property type="evidence" value="ECO:0007669"/>
    <property type="project" value="TreeGrafter"/>
</dbReference>
<evidence type="ECO:0000313" key="7">
    <source>
        <dbReference type="Proteomes" id="UP001203852"/>
    </source>
</evidence>
<dbReference type="PANTHER" id="PTHR10907:SF47">
    <property type="entry name" value="REGUCALCIN"/>
    <property type="match status" value="1"/>
</dbReference>
<feature type="binding site" evidence="3">
    <location>
        <position position="210"/>
    </location>
    <ligand>
        <name>a divalent metal cation</name>
        <dbReference type="ChEBI" id="CHEBI:60240"/>
    </ligand>
</feature>
<feature type="domain" description="SMP-30/Gluconolactonase/LRE-like region" evidence="5">
    <location>
        <begin position="17"/>
        <end position="268"/>
    </location>
</feature>
<feature type="binding site" evidence="3">
    <location>
        <position position="161"/>
    </location>
    <ligand>
        <name>a divalent metal cation</name>
        <dbReference type="ChEBI" id="CHEBI:60240"/>
    </ligand>
</feature>
<feature type="region of interest" description="Disordered" evidence="4">
    <location>
        <begin position="312"/>
        <end position="336"/>
    </location>
</feature>
<dbReference type="InterPro" id="IPR005511">
    <property type="entry name" value="SMP-30"/>
</dbReference>
<dbReference type="GO" id="GO:0004341">
    <property type="term" value="F:gluconolactonase activity"/>
    <property type="evidence" value="ECO:0007669"/>
    <property type="project" value="TreeGrafter"/>
</dbReference>
<dbReference type="SUPFAM" id="SSF63829">
    <property type="entry name" value="Calcium-dependent phosphotriesterase"/>
    <property type="match status" value="1"/>
</dbReference>
<feature type="binding site" evidence="3">
    <location>
        <position position="112"/>
    </location>
    <ligand>
        <name>substrate</name>
    </ligand>
</feature>
<dbReference type="PRINTS" id="PR01790">
    <property type="entry name" value="SMP30FAMILY"/>
</dbReference>
<dbReference type="InterPro" id="IPR011042">
    <property type="entry name" value="6-blade_b-propeller_TolB-like"/>
</dbReference>
<sequence length="336" mass="37334">MGSIEEVKPWIEAGNLLGEGPVYLASSDELCWIDIAGKTISKSQIGVTVPDQEIHSLPEISTVIAEIEGRPDELILGTENGFAIWNWSEKSFKPIVEIWRGDPVLGKKSRLNDGNVDIRGRFWAGSMIGMFGADEVGKSSLYRLDSDLSLHTMLTGVSIANGLGWSPDNKVMYFADSQDQTVWAFDFDAETGSIENRRVFYRHEGKAVPDGLAVDAEGNVWLALWEGYALLQISPKGKIVRKLDLPVSRVTCPCFGGPDLDELFVTTAMLNPERPEEAGLEGSVFRFKPGVKGQPRNKDQDFLVTNLWNDTRGNAAKKDKSKKNRMKRMKRNNGNR</sequence>
<comment type="similarity">
    <text evidence="1">Belongs to the SMP-30/CGR1 family.</text>
</comment>
<keyword evidence="3" id="KW-0479">Metal-binding</keyword>
<feature type="compositionally biased region" description="Basic residues" evidence="4">
    <location>
        <begin position="319"/>
        <end position="336"/>
    </location>
</feature>